<evidence type="ECO:0000256" key="6">
    <source>
        <dbReference type="ARBA" id="ARBA00023239"/>
    </source>
</evidence>
<dbReference type="EC" id="4.2.1.20" evidence="8"/>
<dbReference type="NCBIfam" id="TIGR00262">
    <property type="entry name" value="trpA"/>
    <property type="match status" value="1"/>
</dbReference>
<keyword evidence="4 8" id="KW-0822">Tryptophan biosynthesis</keyword>
<comment type="similarity">
    <text evidence="8 9">Belongs to the TrpA family.</text>
</comment>
<dbReference type="InterPro" id="IPR013785">
    <property type="entry name" value="Aldolase_TIM"/>
</dbReference>
<comment type="pathway">
    <text evidence="1 8">Amino-acid biosynthesis; L-tryptophan biosynthesis; L-tryptophan from chorismate: step 5/5.</text>
</comment>
<dbReference type="HAMAP" id="MF_00131">
    <property type="entry name" value="Trp_synth_alpha"/>
    <property type="match status" value="1"/>
</dbReference>
<evidence type="ECO:0000313" key="10">
    <source>
        <dbReference type="EMBL" id="QEO57829.1"/>
    </source>
</evidence>
<dbReference type="PANTHER" id="PTHR43406:SF1">
    <property type="entry name" value="TRYPTOPHAN SYNTHASE ALPHA CHAIN, CHLOROPLASTIC"/>
    <property type="match status" value="1"/>
</dbReference>
<evidence type="ECO:0000256" key="5">
    <source>
        <dbReference type="ARBA" id="ARBA00023141"/>
    </source>
</evidence>
<comment type="subunit">
    <text evidence="2 8">Tetramer of two alpha and two beta chains.</text>
</comment>
<dbReference type="PROSITE" id="PS00167">
    <property type="entry name" value="TRP_SYNTHASE_ALPHA"/>
    <property type="match status" value="1"/>
</dbReference>
<dbReference type="Gene3D" id="3.20.20.70">
    <property type="entry name" value="Aldolase class I"/>
    <property type="match status" value="1"/>
</dbReference>
<evidence type="ECO:0000256" key="8">
    <source>
        <dbReference type="HAMAP-Rule" id="MF_00131"/>
    </source>
</evidence>
<evidence type="ECO:0000256" key="1">
    <source>
        <dbReference type="ARBA" id="ARBA00004733"/>
    </source>
</evidence>
<evidence type="ECO:0000256" key="3">
    <source>
        <dbReference type="ARBA" id="ARBA00022605"/>
    </source>
</evidence>
<gene>
    <name evidence="8 10" type="primary">trpA</name>
    <name evidence="10" type="ORF">F0R74_08180</name>
</gene>
<dbReference type="Pfam" id="PF00290">
    <property type="entry name" value="Trp_syntA"/>
    <property type="match status" value="1"/>
</dbReference>
<dbReference type="InterPro" id="IPR002028">
    <property type="entry name" value="Trp_synthase_suA"/>
</dbReference>
<dbReference type="PANTHER" id="PTHR43406">
    <property type="entry name" value="TRYPTOPHAN SYNTHASE, ALPHA CHAIN"/>
    <property type="match status" value="1"/>
</dbReference>
<feature type="active site" description="Proton acceptor" evidence="8">
    <location>
        <position position="50"/>
    </location>
</feature>
<evidence type="ECO:0000313" key="11">
    <source>
        <dbReference type="Proteomes" id="UP000322509"/>
    </source>
</evidence>
<accession>A0ABX5ZK99</accession>
<reference evidence="10 11" key="1">
    <citation type="submission" date="2019-09" db="EMBL/GenBank/DDBJ databases">
        <title>Complete genome sequence of Francisella marina E103-15.</title>
        <authorList>
            <person name="Tekedar H.C."/>
            <person name="Griffin M.J."/>
            <person name="Waldbieser G.C."/>
            <person name="Soto E."/>
        </authorList>
    </citation>
    <scope>NUCLEOTIDE SEQUENCE [LARGE SCALE GENOMIC DNA]</scope>
    <source>
        <strain evidence="10 11">E103-15</strain>
    </source>
</reference>
<dbReference type="CDD" id="cd04724">
    <property type="entry name" value="Tryptophan_synthase_alpha"/>
    <property type="match status" value="1"/>
</dbReference>
<dbReference type="InterPro" id="IPR011060">
    <property type="entry name" value="RibuloseP-bd_barrel"/>
</dbReference>
<name>A0ABX5ZK99_9GAMM</name>
<evidence type="ECO:0000256" key="2">
    <source>
        <dbReference type="ARBA" id="ARBA00011270"/>
    </source>
</evidence>
<organism evidence="10 11">
    <name type="scientific">Francisella marina</name>
    <dbReference type="NCBI Taxonomy" id="2249302"/>
    <lineage>
        <taxon>Bacteria</taxon>
        <taxon>Pseudomonadati</taxon>
        <taxon>Pseudomonadota</taxon>
        <taxon>Gammaproteobacteria</taxon>
        <taxon>Thiotrichales</taxon>
        <taxon>Francisellaceae</taxon>
        <taxon>Francisella</taxon>
    </lineage>
</organism>
<keyword evidence="3 8" id="KW-0028">Amino-acid biosynthesis</keyword>
<keyword evidence="11" id="KW-1185">Reference proteome</keyword>
<proteinExistence type="inferred from homology"/>
<evidence type="ECO:0000256" key="7">
    <source>
        <dbReference type="ARBA" id="ARBA00049047"/>
    </source>
</evidence>
<keyword evidence="5 8" id="KW-0057">Aromatic amino acid biosynthesis</keyword>
<dbReference type="RefSeq" id="WP_149368943.1">
    <property type="nucleotide sequence ID" value="NZ_CP043550.1"/>
</dbReference>
<dbReference type="Proteomes" id="UP000322509">
    <property type="component" value="Chromosome"/>
</dbReference>
<protein>
    <recommendedName>
        <fullName evidence="8">Tryptophan synthase alpha chain</fullName>
        <ecNumber evidence="8">4.2.1.20</ecNumber>
    </recommendedName>
</protein>
<evidence type="ECO:0000256" key="9">
    <source>
        <dbReference type="RuleBase" id="RU003662"/>
    </source>
</evidence>
<dbReference type="EMBL" id="CP043550">
    <property type="protein sequence ID" value="QEO57829.1"/>
    <property type="molecule type" value="Genomic_DNA"/>
</dbReference>
<keyword evidence="6 8" id="KW-0456">Lyase</keyword>
<dbReference type="GO" id="GO:0004834">
    <property type="term" value="F:tryptophan synthase activity"/>
    <property type="evidence" value="ECO:0007669"/>
    <property type="project" value="UniProtKB-EC"/>
</dbReference>
<sequence>MTNRYTTLFANLEKRNEGAFIPFVTIGDPNKELSLEIIDTLVSSGADALELGIPFSDPLADGPTIQEANIRALESGITPKDCFDILTKIRVKYPHIPIGLLLYANLVYANGIENFYQKCLAAGVDSILIADVPAHESKEFRDIAKKVGISQIFIAPPDASETTLKQISELGSGYTYLLSRVGVTGAETAANMPVEDVLSKLREYNAPKPVLGFGISKPEQVQQAIKASAAGAISGSATVKIIQTNLSNKEKMLSELECFVKEMKAATKNN</sequence>
<dbReference type="InterPro" id="IPR018204">
    <property type="entry name" value="Trp_synthase_alpha_AS"/>
</dbReference>
<dbReference type="SUPFAM" id="SSF51366">
    <property type="entry name" value="Ribulose-phoshate binding barrel"/>
    <property type="match status" value="1"/>
</dbReference>
<comment type="function">
    <text evidence="8">The alpha subunit is responsible for the aldol cleavage of indoleglycerol phosphate to indole and glyceraldehyde 3-phosphate.</text>
</comment>
<comment type="catalytic activity">
    <reaction evidence="7 8">
        <text>(1S,2R)-1-C-(indol-3-yl)glycerol 3-phosphate + L-serine = D-glyceraldehyde 3-phosphate + L-tryptophan + H2O</text>
        <dbReference type="Rhea" id="RHEA:10532"/>
        <dbReference type="ChEBI" id="CHEBI:15377"/>
        <dbReference type="ChEBI" id="CHEBI:33384"/>
        <dbReference type="ChEBI" id="CHEBI:57912"/>
        <dbReference type="ChEBI" id="CHEBI:58866"/>
        <dbReference type="ChEBI" id="CHEBI:59776"/>
        <dbReference type="EC" id="4.2.1.20"/>
    </reaction>
</comment>
<feature type="active site" description="Proton acceptor" evidence="8">
    <location>
        <position position="61"/>
    </location>
</feature>
<evidence type="ECO:0000256" key="4">
    <source>
        <dbReference type="ARBA" id="ARBA00022822"/>
    </source>
</evidence>